<dbReference type="InterPro" id="IPR000182">
    <property type="entry name" value="GNAT_dom"/>
</dbReference>
<evidence type="ECO:0000313" key="3">
    <source>
        <dbReference type="Proteomes" id="UP001597101"/>
    </source>
</evidence>
<evidence type="ECO:0000259" key="1">
    <source>
        <dbReference type="PROSITE" id="PS51186"/>
    </source>
</evidence>
<dbReference type="GO" id="GO:0016746">
    <property type="term" value="F:acyltransferase activity"/>
    <property type="evidence" value="ECO:0007669"/>
    <property type="project" value="UniProtKB-KW"/>
</dbReference>
<dbReference type="InterPro" id="IPR051531">
    <property type="entry name" value="N-acetyltransferase"/>
</dbReference>
<dbReference type="Gene3D" id="3.40.630.30">
    <property type="match status" value="1"/>
</dbReference>
<proteinExistence type="predicted"/>
<feature type="domain" description="N-acetyltransferase" evidence="1">
    <location>
        <begin position="13"/>
        <end position="168"/>
    </location>
</feature>
<organism evidence="2 3">
    <name type="scientific">Pseudahrensia aquimaris</name>
    <dbReference type="NCBI Taxonomy" id="744461"/>
    <lineage>
        <taxon>Bacteria</taxon>
        <taxon>Pseudomonadati</taxon>
        <taxon>Pseudomonadota</taxon>
        <taxon>Alphaproteobacteria</taxon>
        <taxon>Hyphomicrobiales</taxon>
        <taxon>Ahrensiaceae</taxon>
        <taxon>Pseudahrensia</taxon>
    </lineage>
</organism>
<dbReference type="PROSITE" id="PS51186">
    <property type="entry name" value="GNAT"/>
    <property type="match status" value="1"/>
</dbReference>
<dbReference type="EC" id="2.3.-.-" evidence="2"/>
<keyword evidence="2" id="KW-0808">Transferase</keyword>
<comment type="caution">
    <text evidence="2">The sequence shown here is derived from an EMBL/GenBank/DDBJ whole genome shotgun (WGS) entry which is preliminary data.</text>
</comment>
<keyword evidence="3" id="KW-1185">Reference proteome</keyword>
<dbReference type="InterPro" id="IPR016181">
    <property type="entry name" value="Acyl_CoA_acyltransferase"/>
</dbReference>
<reference evidence="3" key="1">
    <citation type="journal article" date="2019" name="Int. J. Syst. Evol. Microbiol.">
        <title>The Global Catalogue of Microorganisms (GCM) 10K type strain sequencing project: providing services to taxonomists for standard genome sequencing and annotation.</title>
        <authorList>
            <consortium name="The Broad Institute Genomics Platform"/>
            <consortium name="The Broad Institute Genome Sequencing Center for Infectious Disease"/>
            <person name="Wu L."/>
            <person name="Ma J."/>
        </authorList>
    </citation>
    <scope>NUCLEOTIDE SEQUENCE [LARGE SCALE GENOMIC DNA]</scope>
    <source>
        <strain evidence="3">CCUG 60023</strain>
    </source>
</reference>
<dbReference type="EMBL" id="JBHTJV010000009">
    <property type="protein sequence ID" value="MFD0916536.1"/>
    <property type="molecule type" value="Genomic_DNA"/>
</dbReference>
<protein>
    <submittedName>
        <fullName evidence="2">GNAT family N-acetyltransferase</fullName>
        <ecNumber evidence="2">2.3.-.-</ecNumber>
    </submittedName>
</protein>
<accession>A0ABW3FDH0</accession>
<evidence type="ECO:0000313" key="2">
    <source>
        <dbReference type="EMBL" id="MFD0916536.1"/>
    </source>
</evidence>
<sequence length="186" mass="20799">MTTSMDIIVTKRLTLRPPLEVDAEAINEQFQNTNITRNLTGVPHPYGLQDAIDWIDRSRNTADGLHYTIHRQRLIGVVSARPVDGKVELGAWMAEEEWDKGYVTEAARALLAVAFRRFDCDEIHSSALEDNAASLRVQEKLGFVEVGEDERPCPTRGPGTFPCKRTLLTRAEFEARFGTLETADAA</sequence>
<keyword evidence="2" id="KW-0012">Acyltransferase</keyword>
<name>A0ABW3FDH0_9HYPH</name>
<dbReference type="SUPFAM" id="SSF55729">
    <property type="entry name" value="Acyl-CoA N-acyltransferases (Nat)"/>
    <property type="match status" value="1"/>
</dbReference>
<gene>
    <name evidence="2" type="ORF">ACFQ14_08970</name>
</gene>
<dbReference type="PANTHER" id="PTHR43792">
    <property type="entry name" value="GNAT FAMILY, PUTATIVE (AFU_ORTHOLOGUE AFUA_3G00765)-RELATED-RELATED"/>
    <property type="match status" value="1"/>
</dbReference>
<dbReference type="RefSeq" id="WP_377212398.1">
    <property type="nucleotide sequence ID" value="NZ_JBHTJV010000009.1"/>
</dbReference>
<dbReference type="Proteomes" id="UP001597101">
    <property type="component" value="Unassembled WGS sequence"/>
</dbReference>
<dbReference type="Pfam" id="PF13302">
    <property type="entry name" value="Acetyltransf_3"/>
    <property type="match status" value="1"/>
</dbReference>